<reference evidence="1 2" key="1">
    <citation type="submission" date="2017-01" db="EMBL/GenBank/DDBJ databases">
        <title>Whole-Genome Shotgun Sequencing of Two beta-Proteobacterial Species in Search of the Bulgecin Biosynthetic Cluster.</title>
        <authorList>
            <person name="Horsman M.E."/>
            <person name="Marous D.R."/>
            <person name="Li R."/>
            <person name="Oliver R.A."/>
            <person name="Byun B."/>
            <person name="Emrich S.J."/>
            <person name="Boggess B."/>
            <person name="Townsend C.A."/>
            <person name="Mobashery S."/>
        </authorList>
    </citation>
    <scope>NUCLEOTIDE SEQUENCE [LARGE SCALE GENOMIC DNA]</scope>
    <source>
        <strain evidence="1 2">ATCC 31433</strain>
    </source>
</reference>
<proteinExistence type="predicted"/>
<protein>
    <submittedName>
        <fullName evidence="1">Uncharacterized protein</fullName>
    </submittedName>
</protein>
<evidence type="ECO:0000313" key="2">
    <source>
        <dbReference type="Proteomes" id="UP000217994"/>
    </source>
</evidence>
<dbReference type="GeneID" id="69001535"/>
<name>A0A2A4FMY8_9BURK</name>
<comment type="caution">
    <text evidence="1">The sequence shown here is derived from an EMBL/GenBank/DDBJ whole genome shotgun (WGS) entry which is preliminary data.</text>
</comment>
<organism evidence="1 2">
    <name type="scientific">Burkholderia ubonensis subsp. mesacidophila</name>
    <dbReference type="NCBI Taxonomy" id="265293"/>
    <lineage>
        <taxon>Bacteria</taxon>
        <taxon>Pseudomonadati</taxon>
        <taxon>Pseudomonadota</taxon>
        <taxon>Betaproteobacteria</taxon>
        <taxon>Burkholderiales</taxon>
        <taxon>Burkholderiaceae</taxon>
        <taxon>Burkholderia</taxon>
        <taxon>Burkholderia cepacia complex</taxon>
    </lineage>
</organism>
<dbReference type="RefSeq" id="WP_084907247.1">
    <property type="nucleotide sequence ID" value="NZ_CP020738.1"/>
</dbReference>
<gene>
    <name evidence="1" type="ORF">BZL54_00140</name>
</gene>
<evidence type="ECO:0000313" key="1">
    <source>
        <dbReference type="EMBL" id="PCE34427.1"/>
    </source>
</evidence>
<dbReference type="EMBL" id="MTZU01000002">
    <property type="protein sequence ID" value="PCE34427.1"/>
    <property type="molecule type" value="Genomic_DNA"/>
</dbReference>
<accession>A0A2A4FMY8</accession>
<dbReference type="AlphaFoldDB" id="A0A2A4FMY8"/>
<sequence length="393" mass="42396">MQNIAPLEDRDALYYPYVHIRDEDWLKRTLLVFPGMARMIADDYTPNDGDLVVALSTGPKPLLRRADLSTPLAKAAQQRLLSEMAADLASDRDGYLARFGEDASKAATSADPLGFQMHIGRASYELAEFLRSNGLAWTPPPDIIDHPNYVQMHPRIGEAVLGTIAVACARDEGFDIVANSDDAPSRKLNQCIAMDTATAVYDAIVRGKVSGQHEQLSDTAVLEVIAHFHCDVSKLSAENLIALADEREALSNLKAELYKMASTVPTMTNEKNLEARLHALADAAIRRWEGDRANLSAVARQIFGLEASAKGIAEVMNKAVEKFTGPGGITAAAATSIGWSVTHPLLAMGGGLTLGFVVHSIASIAKAREREESSPFRYLSEATKRGVVISVGA</sequence>
<dbReference type="Proteomes" id="UP000217994">
    <property type="component" value="Unassembled WGS sequence"/>
</dbReference>